<dbReference type="Proteomes" id="UP000038011">
    <property type="component" value="Unassembled WGS sequence"/>
</dbReference>
<feature type="chain" id="PRO_5005836500" evidence="2">
    <location>
        <begin position="25"/>
        <end position="324"/>
    </location>
</feature>
<keyword evidence="1 2" id="KW-0732">Signal</keyword>
<comment type="caution">
    <text evidence="3">The sequence shown here is derived from an EMBL/GenBank/DDBJ whole genome shotgun (WGS) entry which is preliminary data.</text>
</comment>
<evidence type="ECO:0000313" key="3">
    <source>
        <dbReference type="EMBL" id="KPB02636.1"/>
    </source>
</evidence>
<sequence>MKHFRNTVFATAIIASAGFGQANAADWDMPVPYSDKTFHTVNIVEFASDVKEATGGELNITVHSAGSLIKHEEIKNAVRSQQVPIGEFFLSRLSNENAAYGMDSEPFLATSYEDAAKLWAAQKPVVTELLAKQNLVPLFSVPWPPQGLYTKGEVKTTADLSGLKFRAYNAALEKFAQLAGAAPTQVEAPDIPQAFSTGQVEAMITSPSTGANTKAWDYVSHYTPINAWVPKNIVVVNKAAFDGLSEDVQKAVMDAASAAEARGLEMSKAETEAKTAELKENGMVVVEPSAELIEGLKEIGAQMQAEWEANASDEAKAIAEEYNK</sequence>
<name>A0A0M9GPY7_9HYPH</name>
<dbReference type="InterPro" id="IPR038404">
    <property type="entry name" value="TRAP_DctP_sf"/>
</dbReference>
<feature type="signal peptide" evidence="2">
    <location>
        <begin position="1"/>
        <end position="24"/>
    </location>
</feature>
<evidence type="ECO:0000256" key="2">
    <source>
        <dbReference type="SAM" id="SignalP"/>
    </source>
</evidence>
<dbReference type="SUPFAM" id="SSF53850">
    <property type="entry name" value="Periplasmic binding protein-like II"/>
    <property type="match status" value="1"/>
</dbReference>
<dbReference type="CDD" id="cd13602">
    <property type="entry name" value="PBP2_TRAP_BpDctp6_7"/>
    <property type="match status" value="1"/>
</dbReference>
<dbReference type="OrthoDB" id="9783941at2"/>
<dbReference type="AlphaFoldDB" id="A0A0M9GPY7"/>
<reference evidence="3 4" key="1">
    <citation type="submission" date="2015-01" db="EMBL/GenBank/DDBJ databases">
        <title>Ahrensia donghaiensis sp. nov., a novel dimethylsulphoniopropionate-cleavage bacterium isolated from seawater and emended descriptions of the genus Ahrensia and Ahrensia kielensis.</title>
        <authorList>
            <person name="Liu J."/>
        </authorList>
    </citation>
    <scope>NUCLEOTIDE SEQUENCE [LARGE SCALE GENOMIC DNA]</scope>
    <source>
        <strain evidence="3 4">LZD062</strain>
    </source>
</reference>
<dbReference type="PATRIC" id="fig|1514904.3.peg.1713"/>
<organism evidence="3 4">
    <name type="scientific">Ahrensia marina</name>
    <dbReference type="NCBI Taxonomy" id="1514904"/>
    <lineage>
        <taxon>Bacteria</taxon>
        <taxon>Pseudomonadati</taxon>
        <taxon>Pseudomonadota</taxon>
        <taxon>Alphaproteobacteria</taxon>
        <taxon>Hyphomicrobiales</taxon>
        <taxon>Ahrensiaceae</taxon>
        <taxon>Ahrensia</taxon>
    </lineage>
</organism>
<dbReference type="Gene3D" id="3.40.190.170">
    <property type="entry name" value="Bacterial extracellular solute-binding protein, family 7"/>
    <property type="match status" value="1"/>
</dbReference>
<dbReference type="NCBIfam" id="NF037995">
    <property type="entry name" value="TRAP_S1"/>
    <property type="match status" value="1"/>
</dbReference>
<dbReference type="GO" id="GO:0055085">
    <property type="term" value="P:transmembrane transport"/>
    <property type="evidence" value="ECO:0007669"/>
    <property type="project" value="InterPro"/>
</dbReference>
<dbReference type="RefSeq" id="WP_053997749.1">
    <property type="nucleotide sequence ID" value="NZ_JXMU01000002.1"/>
</dbReference>
<evidence type="ECO:0000313" key="4">
    <source>
        <dbReference type="Proteomes" id="UP000038011"/>
    </source>
</evidence>
<dbReference type="Pfam" id="PF03480">
    <property type="entry name" value="DctP"/>
    <property type="match status" value="1"/>
</dbReference>
<dbReference type="EMBL" id="JXMU01000002">
    <property type="protein sequence ID" value="KPB02636.1"/>
    <property type="molecule type" value="Genomic_DNA"/>
</dbReference>
<gene>
    <name evidence="3" type="ORF">SU32_02545</name>
</gene>
<dbReference type="PANTHER" id="PTHR33376">
    <property type="match status" value="1"/>
</dbReference>
<dbReference type="InterPro" id="IPR018389">
    <property type="entry name" value="DctP_fam"/>
</dbReference>
<evidence type="ECO:0000256" key="1">
    <source>
        <dbReference type="ARBA" id="ARBA00022729"/>
    </source>
</evidence>
<dbReference type="PANTHER" id="PTHR33376:SF4">
    <property type="entry name" value="SIALIC ACID-BINDING PERIPLASMIC PROTEIN SIAP"/>
    <property type="match status" value="1"/>
</dbReference>
<keyword evidence="4" id="KW-1185">Reference proteome</keyword>
<accession>A0A0M9GPY7</accession>
<protein>
    <submittedName>
        <fullName evidence="3">C4-dicarboxylate ABC transporter substrate-binding protein</fullName>
    </submittedName>
</protein>
<proteinExistence type="predicted"/>
<dbReference type="STRING" id="1514904.SU32_02545"/>